<dbReference type="AlphaFoldDB" id="A0A0D2CUB6"/>
<reference evidence="2 3" key="1">
    <citation type="submission" date="2015-01" db="EMBL/GenBank/DDBJ databases">
        <title>The Genome Sequence of Cladophialophora immunda CBS83496.</title>
        <authorList>
            <consortium name="The Broad Institute Genomics Platform"/>
            <person name="Cuomo C."/>
            <person name="de Hoog S."/>
            <person name="Gorbushina A."/>
            <person name="Stielow B."/>
            <person name="Teixiera M."/>
            <person name="Abouelleil A."/>
            <person name="Chapman S.B."/>
            <person name="Priest M."/>
            <person name="Young S.K."/>
            <person name="Wortman J."/>
            <person name="Nusbaum C."/>
            <person name="Birren B."/>
        </authorList>
    </citation>
    <scope>NUCLEOTIDE SEQUENCE [LARGE SCALE GENOMIC DNA]</scope>
    <source>
        <strain evidence="2 3">CBS 83496</strain>
    </source>
</reference>
<dbReference type="EMBL" id="KN847040">
    <property type="protein sequence ID" value="KIW34743.1"/>
    <property type="molecule type" value="Genomic_DNA"/>
</dbReference>
<evidence type="ECO:0000313" key="3">
    <source>
        <dbReference type="Proteomes" id="UP000054466"/>
    </source>
</evidence>
<dbReference type="Proteomes" id="UP000054466">
    <property type="component" value="Unassembled WGS sequence"/>
</dbReference>
<sequence length="478" mass="54415">MANTTAQFPCEEYPCGLPASLFEGDREILLATLRAESARLFSGQDNIEVWKSTEVITEPEHDRITLRREAFSWPSFDLNPKFCTYFVHQPSSWGYLQISRATLQRLLYTHEISPVVLEGVFAFGSKITGEDDPYFSLCSWKTKEQPVQNAAGVEKRWSSEICYLLRYYDKHGRSDLKNAWSLRQTMVYQRQSHHEGQSIWLFIQPSQRCKDMLWRAFPKQNHFLSAHLLILRANLSGWRSYLNDTRRSLADYTEKATKSSLEFRDVDYDTGFKDSQRLRELCHNLRVAQTILDSVLDIARTIQKICHEAPSSAASKPNATKELLADVEVEIQRIMGFKRTACALHEQAEGTSQLLLKLLEYRKADLQTAHTVALRNMAQAANDQSNSLRQLTEQTNRDSRSVKILTFVAMMYLPASLIAVSTVLYGPNSRPGHECGSFTATSGGEQFNMDLRVGEHCIDDLHTGSECAVRQHGTLAED</sequence>
<dbReference type="VEuPathDB" id="FungiDB:PV07_01501"/>
<name>A0A0D2CUB6_9EURO</name>
<keyword evidence="3" id="KW-1185">Reference proteome</keyword>
<dbReference type="GeneID" id="27340695"/>
<dbReference type="HOGENOM" id="CLU_029947_3_0_1"/>
<protein>
    <recommendedName>
        <fullName evidence="1">CorA-like transporter domain-containing protein</fullName>
    </recommendedName>
</protein>
<proteinExistence type="predicted"/>
<accession>A0A0D2CUB6</accession>
<dbReference type="RefSeq" id="XP_016254959.1">
    <property type="nucleotide sequence ID" value="XM_016388031.1"/>
</dbReference>
<gene>
    <name evidence="2" type="ORF">PV07_01501</name>
</gene>
<feature type="domain" description="CorA-like transporter" evidence="1">
    <location>
        <begin position="22"/>
        <end position="256"/>
    </location>
</feature>
<dbReference type="OrthoDB" id="5396681at2759"/>
<evidence type="ECO:0000313" key="2">
    <source>
        <dbReference type="EMBL" id="KIW34743.1"/>
    </source>
</evidence>
<dbReference type="STRING" id="569365.A0A0D2CUB6"/>
<organism evidence="2 3">
    <name type="scientific">Cladophialophora immunda</name>
    <dbReference type="NCBI Taxonomy" id="569365"/>
    <lineage>
        <taxon>Eukaryota</taxon>
        <taxon>Fungi</taxon>
        <taxon>Dikarya</taxon>
        <taxon>Ascomycota</taxon>
        <taxon>Pezizomycotina</taxon>
        <taxon>Eurotiomycetes</taxon>
        <taxon>Chaetothyriomycetidae</taxon>
        <taxon>Chaetothyriales</taxon>
        <taxon>Herpotrichiellaceae</taxon>
        <taxon>Cladophialophora</taxon>
    </lineage>
</organism>
<dbReference type="Pfam" id="PF26616">
    <property type="entry name" value="CorA-like"/>
    <property type="match status" value="1"/>
</dbReference>
<dbReference type="InterPro" id="IPR058257">
    <property type="entry name" value="CorA-like_dom"/>
</dbReference>
<evidence type="ECO:0000259" key="1">
    <source>
        <dbReference type="Pfam" id="PF26616"/>
    </source>
</evidence>